<dbReference type="PROSITE" id="PS00639">
    <property type="entry name" value="THIOL_PROTEASE_HIS"/>
    <property type="match status" value="1"/>
</dbReference>
<dbReference type="GO" id="GO:0009636">
    <property type="term" value="P:response to toxic substance"/>
    <property type="evidence" value="ECO:0007669"/>
    <property type="project" value="TreeGrafter"/>
</dbReference>
<proteinExistence type="inferred from homology"/>
<dbReference type="AlphaFoldDB" id="A0A6C0EKA5"/>
<accession>A0A6C0EKA5</accession>
<dbReference type="SUPFAM" id="SSF54001">
    <property type="entry name" value="Cysteine proteinases"/>
    <property type="match status" value="1"/>
</dbReference>
<dbReference type="GO" id="GO:0006508">
    <property type="term" value="P:proteolysis"/>
    <property type="evidence" value="ECO:0007669"/>
    <property type="project" value="UniProtKB-KW"/>
</dbReference>
<dbReference type="InterPro" id="IPR038765">
    <property type="entry name" value="Papain-like_cys_pep_sf"/>
</dbReference>
<dbReference type="GO" id="GO:0070005">
    <property type="term" value="F:cysteine-type aminopeptidase activity"/>
    <property type="evidence" value="ECO:0007669"/>
    <property type="project" value="InterPro"/>
</dbReference>
<evidence type="ECO:0000256" key="3">
    <source>
        <dbReference type="ARBA" id="ARBA00022807"/>
    </source>
</evidence>
<name>A0A6C0EKA5_9ZZZZ</name>
<dbReference type="GO" id="GO:0043418">
    <property type="term" value="P:homocysteine catabolic process"/>
    <property type="evidence" value="ECO:0007669"/>
    <property type="project" value="TreeGrafter"/>
</dbReference>
<keyword evidence="3 4" id="KW-0788">Thiol protease</keyword>
<dbReference type="Gene3D" id="3.90.70.10">
    <property type="entry name" value="Cysteine proteinases"/>
    <property type="match status" value="1"/>
</dbReference>
<dbReference type="InterPro" id="IPR000169">
    <property type="entry name" value="Pept_cys_AS"/>
</dbReference>
<protein>
    <recommendedName>
        <fullName evidence="6">Aminopeptidase</fullName>
    </recommendedName>
</protein>
<keyword evidence="2 4" id="KW-0378">Hydrolase</keyword>
<dbReference type="PANTHER" id="PTHR10363:SF2">
    <property type="entry name" value="BLEOMYCIN HYDROLASE"/>
    <property type="match status" value="1"/>
</dbReference>
<dbReference type="PANTHER" id="PTHR10363">
    <property type="entry name" value="BLEOMYCIN HYDROLASE"/>
    <property type="match status" value="1"/>
</dbReference>
<dbReference type="InterPro" id="IPR025660">
    <property type="entry name" value="Pept_his_AS"/>
</dbReference>
<dbReference type="Pfam" id="PF03051">
    <property type="entry name" value="Peptidase_C1_2"/>
    <property type="match status" value="1"/>
</dbReference>
<dbReference type="GO" id="GO:0005737">
    <property type="term" value="C:cytoplasm"/>
    <property type="evidence" value="ECO:0007669"/>
    <property type="project" value="TreeGrafter"/>
</dbReference>
<dbReference type="PIRSF" id="PIRSF005700">
    <property type="entry name" value="PepC"/>
    <property type="match status" value="1"/>
</dbReference>
<dbReference type="PROSITE" id="PS00139">
    <property type="entry name" value="THIOL_PROTEASE_CYS"/>
    <property type="match status" value="1"/>
</dbReference>
<reference evidence="5" key="1">
    <citation type="journal article" date="2020" name="Nature">
        <title>Giant virus diversity and host interactions through global metagenomics.</title>
        <authorList>
            <person name="Schulz F."/>
            <person name="Roux S."/>
            <person name="Paez-Espino D."/>
            <person name="Jungbluth S."/>
            <person name="Walsh D.A."/>
            <person name="Denef V.J."/>
            <person name="McMahon K.D."/>
            <person name="Konstantinidis K.T."/>
            <person name="Eloe-Fadrosh E.A."/>
            <person name="Kyrpides N.C."/>
            <person name="Woyke T."/>
        </authorList>
    </citation>
    <scope>NUCLEOTIDE SEQUENCE</scope>
    <source>
        <strain evidence="5">GVMAG-M-3300005589-24</strain>
    </source>
</reference>
<evidence type="ECO:0000256" key="2">
    <source>
        <dbReference type="ARBA" id="ARBA00022801"/>
    </source>
</evidence>
<dbReference type="EMBL" id="MN738879">
    <property type="protein sequence ID" value="QHT29606.1"/>
    <property type="molecule type" value="Genomic_DNA"/>
</dbReference>
<evidence type="ECO:0000313" key="5">
    <source>
        <dbReference type="EMBL" id="QHT29606.1"/>
    </source>
</evidence>
<sequence length="494" mass="57384">MYKRRHASISTHHKKRAIMTPARDRSVDISEEFLQQCQEEFRSNPANIIARNAVTSVGSQFATTNSNRVNELNHIFMNTVKKRHLKATNQGQSGRCWMFAALNTFRHVMIKALELENFEFSENYLFFWDKFERCNSYVRWFIDHPDEKPGSRAYDYMLMDYMCDGGWWNTFANLVNKYGLIPKDCMQETASSSDSDELNQILKERIDACANYITNNHHRFSHEELLRIKDDTMKEVYNTLVKFLGEPPETFSWSFCTDNDEGSVVANITPHMFLEMVAPEIDMVKDFVSLAHIPTKDFPLDSTFRIKYTNNVYEGESCTLYNVSINELAKYAMKSISAGFAVWFVGDVSQSFNWYHSALDDELDDHKSVFGETHKFDKGDRISLRNIQGNHAMALTGFNVDHNGNVVNWQVENSWGYWDHETPGMDGFLSMSHSWFKKYVMEVVVHKNFLSRTLKKRIEVEPIDVDPWDSMAPATRAGVVNPPLKYLNLRRKNN</sequence>
<evidence type="ECO:0008006" key="6">
    <source>
        <dbReference type="Google" id="ProtNLM"/>
    </source>
</evidence>
<organism evidence="5">
    <name type="scientific">viral metagenome</name>
    <dbReference type="NCBI Taxonomy" id="1070528"/>
    <lineage>
        <taxon>unclassified sequences</taxon>
        <taxon>metagenomes</taxon>
        <taxon>organismal metagenomes</taxon>
    </lineage>
</organism>
<dbReference type="InterPro" id="IPR004134">
    <property type="entry name" value="Peptidase_C1B"/>
</dbReference>
<keyword evidence="1 4" id="KW-0645">Protease</keyword>
<evidence type="ECO:0000256" key="4">
    <source>
        <dbReference type="PIRNR" id="PIRNR005700"/>
    </source>
</evidence>
<evidence type="ECO:0000256" key="1">
    <source>
        <dbReference type="ARBA" id="ARBA00022670"/>
    </source>
</evidence>
<comment type="similarity">
    <text evidence="4">Belongs to the peptidase C1 family.</text>
</comment>